<organism evidence="1 2">
    <name type="scientific">Hathewaya limosa</name>
    <name type="common">Clostridium limosum</name>
    <dbReference type="NCBI Taxonomy" id="1536"/>
    <lineage>
        <taxon>Bacteria</taxon>
        <taxon>Bacillati</taxon>
        <taxon>Bacillota</taxon>
        <taxon>Clostridia</taxon>
        <taxon>Eubacteriales</taxon>
        <taxon>Clostridiaceae</taxon>
        <taxon>Hathewaya</taxon>
    </lineage>
</organism>
<name>A0ABU0JS16_HATLI</name>
<evidence type="ECO:0000313" key="2">
    <source>
        <dbReference type="Proteomes" id="UP001224418"/>
    </source>
</evidence>
<evidence type="ECO:0008006" key="3">
    <source>
        <dbReference type="Google" id="ProtNLM"/>
    </source>
</evidence>
<dbReference type="Gene3D" id="1.10.390.20">
    <property type="match status" value="1"/>
</dbReference>
<evidence type="ECO:0000313" key="1">
    <source>
        <dbReference type="EMBL" id="MDQ0479886.1"/>
    </source>
</evidence>
<dbReference type="Proteomes" id="UP001224418">
    <property type="component" value="Unassembled WGS sequence"/>
</dbReference>
<comment type="caution">
    <text evidence="1">The sequence shown here is derived from an EMBL/GenBank/DDBJ whole genome shotgun (WGS) entry which is preliminary data.</text>
</comment>
<gene>
    <name evidence="1" type="ORF">QOZ93_001628</name>
</gene>
<sequence length="242" mass="29563">MLENYKCMNKENIYVFYMEKDKCFVEETLEKVIKAYEELSDYFEIKKGSFNIKVILACNRKEYENLVLNILKVNIEIPSRKSRIAQPQEEYLVLLSPNVYEEDSIYKYDQKEYERLIYHETTHMFEEYLCKDMENSSLWFGEGLAVYLSQQWKYEKEFRKTVEENVKNCVIPNLRDIDKNRIFAYEWGWTLIKYIEEKYGKNTINKIVRNYENGDVFGYMKVNMELLEKQWKRWVLNEKNIK</sequence>
<accession>A0ABU0JS16</accession>
<protein>
    <recommendedName>
        <fullName evidence="3">Peptidase MA superfamily</fullName>
    </recommendedName>
</protein>
<keyword evidence="2" id="KW-1185">Reference proteome</keyword>
<dbReference type="RefSeq" id="WP_307355802.1">
    <property type="nucleotide sequence ID" value="NZ_BAAACJ010000037.1"/>
</dbReference>
<dbReference type="SUPFAM" id="SSF55486">
    <property type="entry name" value="Metalloproteases ('zincins'), catalytic domain"/>
    <property type="match status" value="1"/>
</dbReference>
<proteinExistence type="predicted"/>
<reference evidence="1 2" key="1">
    <citation type="submission" date="2023-07" db="EMBL/GenBank/DDBJ databases">
        <title>Genomic Encyclopedia of Type Strains, Phase IV (KMG-IV): sequencing the most valuable type-strain genomes for metagenomic binning, comparative biology and taxonomic classification.</title>
        <authorList>
            <person name="Goeker M."/>
        </authorList>
    </citation>
    <scope>NUCLEOTIDE SEQUENCE [LARGE SCALE GENOMIC DNA]</scope>
    <source>
        <strain evidence="1 2">DSM 1400</strain>
    </source>
</reference>
<dbReference type="EMBL" id="JAUSWN010000012">
    <property type="protein sequence ID" value="MDQ0479886.1"/>
    <property type="molecule type" value="Genomic_DNA"/>
</dbReference>